<comment type="caution">
    <text evidence="2">The sequence shown here is derived from an EMBL/GenBank/DDBJ whole genome shotgun (WGS) entry which is preliminary data.</text>
</comment>
<evidence type="ECO:0000256" key="1">
    <source>
        <dbReference type="SAM" id="Phobius"/>
    </source>
</evidence>
<dbReference type="VEuPathDB" id="FungiDB:G647_00123"/>
<feature type="transmembrane region" description="Helical" evidence="1">
    <location>
        <begin position="205"/>
        <end position="226"/>
    </location>
</feature>
<name>A0A1C1CXE4_9EURO</name>
<proteinExistence type="predicted"/>
<dbReference type="AlphaFoldDB" id="A0A1C1CXE4"/>
<feature type="transmembrane region" description="Helical" evidence="1">
    <location>
        <begin position="232"/>
        <end position="255"/>
    </location>
</feature>
<dbReference type="VEuPathDB" id="FungiDB:CLCR_10528"/>
<dbReference type="EMBL" id="LGRB01000008">
    <property type="protein sequence ID" value="OCT53152.1"/>
    <property type="molecule type" value="Genomic_DNA"/>
</dbReference>
<keyword evidence="1" id="KW-1133">Transmembrane helix</keyword>
<keyword evidence="3" id="KW-1185">Reference proteome</keyword>
<dbReference type="Proteomes" id="UP000094526">
    <property type="component" value="Unassembled WGS sequence"/>
</dbReference>
<organism evidence="2 3">
    <name type="scientific">Cladophialophora carrionii</name>
    <dbReference type="NCBI Taxonomy" id="86049"/>
    <lineage>
        <taxon>Eukaryota</taxon>
        <taxon>Fungi</taxon>
        <taxon>Dikarya</taxon>
        <taxon>Ascomycota</taxon>
        <taxon>Pezizomycotina</taxon>
        <taxon>Eurotiomycetes</taxon>
        <taxon>Chaetothyriomycetidae</taxon>
        <taxon>Chaetothyriales</taxon>
        <taxon>Herpotrichiellaceae</taxon>
        <taxon>Cladophialophora</taxon>
    </lineage>
</organism>
<accession>A0A1C1CXE4</accession>
<keyword evidence="1" id="KW-0812">Transmembrane</keyword>
<dbReference type="OrthoDB" id="4160624at2759"/>
<evidence type="ECO:0000313" key="3">
    <source>
        <dbReference type="Proteomes" id="UP000094526"/>
    </source>
</evidence>
<evidence type="ECO:0000313" key="2">
    <source>
        <dbReference type="EMBL" id="OCT53152.1"/>
    </source>
</evidence>
<protein>
    <submittedName>
        <fullName evidence="2">Uncharacterized protein</fullName>
    </submittedName>
</protein>
<keyword evidence="1" id="KW-0472">Membrane</keyword>
<reference evidence="3" key="1">
    <citation type="submission" date="2015-07" db="EMBL/GenBank/DDBJ databases">
        <authorList>
            <person name="Teixeira M.M."/>
            <person name="Souza R.C."/>
            <person name="Almeida L.G."/>
            <person name="Vicente V.A."/>
            <person name="de Hoog S."/>
            <person name="Bocca A.L."/>
            <person name="de Almeida S.R."/>
            <person name="Vasconcelos A.T."/>
            <person name="Felipe M.S."/>
        </authorList>
    </citation>
    <scope>NUCLEOTIDE SEQUENCE [LARGE SCALE GENOMIC DNA]</scope>
    <source>
        <strain evidence="3">KSF</strain>
    </source>
</reference>
<gene>
    <name evidence="2" type="ORF">CLCR_10528</name>
</gene>
<sequence length="256" mass="27971">MAPLSIPGRQLRICVHALMPFRPQNQAHLRRRLHSGETLNSSNSAARRRRHCGKYAAIGGDGDKRPCRRIKWRLLTCHNGAFYLHEVALLSTNQGPDIVKKLLQQYLRSESWLAKAVPFLIPTVYTAALAPVPVEILAHLPCLVDVDTQQYSHVLTTALRQPSHLPATALFLTSYARFASTTEPHNNTISRDAILIKLQLSKLSLAAFLALTLIVSVVAGVVAGVACHSLELGFGVFGVLVSLIGIGEGFAAWSLM</sequence>